<evidence type="ECO:0000256" key="2">
    <source>
        <dbReference type="ARBA" id="ARBA00008779"/>
    </source>
</evidence>
<keyword evidence="5" id="KW-0378">Hydrolase</keyword>
<dbReference type="PANTHER" id="PTHR42693:SF42">
    <property type="entry name" value="ARYLSULFATASE G"/>
    <property type="match status" value="1"/>
</dbReference>
<organism evidence="8">
    <name type="scientific">marine sediment metagenome</name>
    <dbReference type="NCBI Taxonomy" id="412755"/>
    <lineage>
        <taxon>unclassified sequences</taxon>
        <taxon>metagenomes</taxon>
        <taxon>ecological metagenomes</taxon>
    </lineage>
</organism>
<evidence type="ECO:0000256" key="4">
    <source>
        <dbReference type="ARBA" id="ARBA00022729"/>
    </source>
</evidence>
<dbReference type="SUPFAM" id="SSF53649">
    <property type="entry name" value="Alkaline phosphatase-like"/>
    <property type="match status" value="1"/>
</dbReference>
<protein>
    <recommendedName>
        <fullName evidence="7">Sulfatase N-terminal domain-containing protein</fullName>
    </recommendedName>
</protein>
<accession>X1W1X6</accession>
<reference evidence="8" key="1">
    <citation type="journal article" date="2014" name="Front. Microbiol.">
        <title>High frequency of phylogenetically diverse reductive dehalogenase-homologous genes in deep subseafloor sedimentary metagenomes.</title>
        <authorList>
            <person name="Kawai M."/>
            <person name="Futagami T."/>
            <person name="Toyoda A."/>
            <person name="Takaki Y."/>
            <person name="Nishi S."/>
            <person name="Hori S."/>
            <person name="Arai W."/>
            <person name="Tsubouchi T."/>
            <person name="Morono Y."/>
            <person name="Uchiyama I."/>
            <person name="Ito T."/>
            <person name="Fujiyama A."/>
            <person name="Inagaki F."/>
            <person name="Takami H."/>
        </authorList>
    </citation>
    <scope>NUCLEOTIDE SEQUENCE</scope>
    <source>
        <strain evidence="8">Expedition CK06-06</strain>
    </source>
</reference>
<dbReference type="Gene3D" id="3.40.720.10">
    <property type="entry name" value="Alkaline Phosphatase, subunit A"/>
    <property type="match status" value="1"/>
</dbReference>
<sequence length="135" mass="14517">AGKGNKARRNNPHLAAQLESIDEGVGMIMDKLDELSLANNTVLIFTGDNGGEDRVTSNAPLRAGKSTLYEGGIREPLLVRRPGVVKPGSVCNTPTSNIDFYPTFLQLSGCRMDRSQHFDGVSILPLLENPKAEPG</sequence>
<evidence type="ECO:0000256" key="6">
    <source>
        <dbReference type="ARBA" id="ARBA00022837"/>
    </source>
</evidence>
<dbReference type="InterPro" id="IPR050738">
    <property type="entry name" value="Sulfatase"/>
</dbReference>
<comment type="similarity">
    <text evidence="2">Belongs to the sulfatase family.</text>
</comment>
<dbReference type="Pfam" id="PF00884">
    <property type="entry name" value="Sulfatase"/>
    <property type="match status" value="1"/>
</dbReference>
<keyword evidence="4" id="KW-0732">Signal</keyword>
<dbReference type="PANTHER" id="PTHR42693">
    <property type="entry name" value="ARYLSULFATASE FAMILY MEMBER"/>
    <property type="match status" value="1"/>
</dbReference>
<keyword evidence="3" id="KW-0479">Metal-binding</keyword>
<comment type="caution">
    <text evidence="8">The sequence shown here is derived from an EMBL/GenBank/DDBJ whole genome shotgun (WGS) entry which is preliminary data.</text>
</comment>
<dbReference type="AlphaFoldDB" id="X1W1X6"/>
<dbReference type="InterPro" id="IPR000917">
    <property type="entry name" value="Sulfatase_N"/>
</dbReference>
<gene>
    <name evidence="8" type="ORF">S12H4_60447</name>
</gene>
<dbReference type="GO" id="GO:0046872">
    <property type="term" value="F:metal ion binding"/>
    <property type="evidence" value="ECO:0007669"/>
    <property type="project" value="UniProtKB-KW"/>
</dbReference>
<dbReference type="InterPro" id="IPR017850">
    <property type="entry name" value="Alkaline_phosphatase_core_sf"/>
</dbReference>
<evidence type="ECO:0000256" key="1">
    <source>
        <dbReference type="ARBA" id="ARBA00001913"/>
    </source>
</evidence>
<dbReference type="EMBL" id="BARW01039788">
    <property type="protein sequence ID" value="GAJ22720.1"/>
    <property type="molecule type" value="Genomic_DNA"/>
</dbReference>
<feature type="domain" description="Sulfatase N-terminal" evidence="7">
    <location>
        <begin position="16"/>
        <end position="109"/>
    </location>
</feature>
<name>X1W1X6_9ZZZZ</name>
<keyword evidence="6" id="KW-0106">Calcium</keyword>
<evidence type="ECO:0000256" key="5">
    <source>
        <dbReference type="ARBA" id="ARBA00022801"/>
    </source>
</evidence>
<dbReference type="GO" id="GO:0004065">
    <property type="term" value="F:arylsulfatase activity"/>
    <property type="evidence" value="ECO:0007669"/>
    <property type="project" value="TreeGrafter"/>
</dbReference>
<proteinExistence type="inferred from homology"/>
<feature type="non-terminal residue" evidence="8">
    <location>
        <position position="1"/>
    </location>
</feature>
<evidence type="ECO:0000256" key="3">
    <source>
        <dbReference type="ARBA" id="ARBA00022723"/>
    </source>
</evidence>
<feature type="non-terminal residue" evidence="8">
    <location>
        <position position="135"/>
    </location>
</feature>
<comment type="cofactor">
    <cofactor evidence="1">
        <name>Ca(2+)</name>
        <dbReference type="ChEBI" id="CHEBI:29108"/>
    </cofactor>
</comment>
<evidence type="ECO:0000313" key="8">
    <source>
        <dbReference type="EMBL" id="GAJ22720.1"/>
    </source>
</evidence>
<evidence type="ECO:0000259" key="7">
    <source>
        <dbReference type="Pfam" id="PF00884"/>
    </source>
</evidence>